<dbReference type="Pfam" id="PF02668">
    <property type="entry name" value="TauD"/>
    <property type="match status" value="1"/>
</dbReference>
<feature type="compositionally biased region" description="Gly residues" evidence="6">
    <location>
        <begin position="240"/>
        <end position="254"/>
    </location>
</feature>
<feature type="compositionally biased region" description="Acidic residues" evidence="6">
    <location>
        <begin position="1"/>
        <end position="11"/>
    </location>
</feature>
<dbReference type="GO" id="GO:0005506">
    <property type="term" value="F:iron ion binding"/>
    <property type="evidence" value="ECO:0007669"/>
    <property type="project" value="InterPro"/>
</dbReference>
<feature type="region of interest" description="Disordered" evidence="6">
    <location>
        <begin position="1"/>
        <end position="28"/>
    </location>
</feature>
<evidence type="ECO:0000256" key="4">
    <source>
        <dbReference type="ARBA" id="ARBA00023004"/>
    </source>
</evidence>
<dbReference type="GO" id="GO:0016491">
    <property type="term" value="F:oxidoreductase activity"/>
    <property type="evidence" value="ECO:0007669"/>
    <property type="project" value="UniProtKB-KW"/>
</dbReference>
<feature type="binding site" evidence="5">
    <location>
        <position position="177"/>
    </location>
    <ligand>
        <name>Fe cation</name>
        <dbReference type="ChEBI" id="CHEBI:24875"/>
    </ligand>
</feature>
<dbReference type="EMBL" id="BHZD01000001">
    <property type="protein sequence ID" value="GCD41000.1"/>
    <property type="molecule type" value="Genomic_DNA"/>
</dbReference>
<evidence type="ECO:0000259" key="7">
    <source>
        <dbReference type="Pfam" id="PF02668"/>
    </source>
</evidence>
<dbReference type="InterPro" id="IPR014503">
    <property type="entry name" value="Clavaminate_syn-like"/>
</dbReference>
<keyword evidence="3" id="KW-0560">Oxidoreductase</keyword>
<accession>A0A401VV92</accession>
<protein>
    <submittedName>
        <fullName evidence="8">L-asparagine oxygenase</fullName>
    </submittedName>
</protein>
<sequence length="370" mass="39506">MTAADREEEDTAVLTYQESPGGSAGAETVELTPQEAGQFRKVADEITGMLPYGKPAGPEQLDDPGLLAEIEVAARWLPPRLAHALSRFRRQGNPHGVLLVRNVPLDDGLPPTPADGAAPAWSRLGTATVGQLAVVSWLGDVIAYADEKAGRLVQDIVPVSGAEECQENSGSVLLELHTEDGFHPYKPDFVTLLCLRADHERRARTTYGAITRALPRLSAECVRVLRRPLFRIRFSSSFGGPGAGAKGSGAGTGTGVVSPPLPVLSGPDGDPEIVADFHAMEPLDETAARAFDELREAMLAVLDGAVLEAGDLIVVDNRTAVHGRTAFRPRYDGRDRWLRRCFAVADLRPSRVVRPPGSQVCAPLKPVGGP</sequence>
<feature type="domain" description="TauD/TfdA-like" evidence="7">
    <location>
        <begin position="93"/>
        <end position="341"/>
    </location>
</feature>
<proteinExistence type="inferred from homology"/>
<feature type="binding site" evidence="5">
    <location>
        <position position="179"/>
    </location>
    <ligand>
        <name>Fe cation</name>
        <dbReference type="ChEBI" id="CHEBI:24875"/>
    </ligand>
</feature>
<organism evidence="8 9">
    <name type="scientific">Streptomyces paromomycinus</name>
    <name type="common">Streptomyces rimosus subsp. paromomycinus</name>
    <dbReference type="NCBI Taxonomy" id="92743"/>
    <lineage>
        <taxon>Bacteria</taxon>
        <taxon>Bacillati</taxon>
        <taxon>Actinomycetota</taxon>
        <taxon>Actinomycetes</taxon>
        <taxon>Kitasatosporales</taxon>
        <taxon>Streptomycetaceae</taxon>
        <taxon>Streptomyces</taxon>
    </lineage>
</organism>
<feature type="region of interest" description="Disordered" evidence="6">
    <location>
        <begin position="240"/>
        <end position="263"/>
    </location>
</feature>
<dbReference type="PIRSF" id="PIRSF019543">
    <property type="entry name" value="Clavaminate_syn"/>
    <property type="match status" value="1"/>
</dbReference>
<evidence type="ECO:0000313" key="8">
    <source>
        <dbReference type="EMBL" id="GCD41000.1"/>
    </source>
</evidence>
<keyword evidence="2 5" id="KW-0479">Metal-binding</keyword>
<dbReference type="AlphaFoldDB" id="A0A401VV92"/>
<keyword evidence="4 5" id="KW-0408">Iron</keyword>
<dbReference type="SUPFAM" id="SSF51197">
    <property type="entry name" value="Clavaminate synthase-like"/>
    <property type="match status" value="1"/>
</dbReference>
<evidence type="ECO:0000313" key="9">
    <source>
        <dbReference type="Proteomes" id="UP000286746"/>
    </source>
</evidence>
<dbReference type="RefSeq" id="WP_125051658.1">
    <property type="nucleotide sequence ID" value="NZ_BHZD01000001.1"/>
</dbReference>
<dbReference type="InterPro" id="IPR003819">
    <property type="entry name" value="TauD/TfdA-like"/>
</dbReference>
<evidence type="ECO:0000256" key="1">
    <source>
        <dbReference type="ARBA" id="ARBA00008425"/>
    </source>
</evidence>
<evidence type="ECO:0000256" key="2">
    <source>
        <dbReference type="ARBA" id="ARBA00022723"/>
    </source>
</evidence>
<comment type="similarity">
    <text evidence="1">Belongs to the clavaminate synthase family.</text>
</comment>
<evidence type="ECO:0000256" key="6">
    <source>
        <dbReference type="SAM" id="MobiDB-lite"/>
    </source>
</evidence>
<keyword evidence="9" id="KW-1185">Reference proteome</keyword>
<dbReference type="Proteomes" id="UP000286746">
    <property type="component" value="Unassembled WGS sequence"/>
</dbReference>
<dbReference type="Gene3D" id="3.60.130.10">
    <property type="entry name" value="Clavaminate synthase-like"/>
    <property type="match status" value="1"/>
</dbReference>
<gene>
    <name evidence="8" type="ORF">GKJPGBOP_00653</name>
</gene>
<evidence type="ECO:0000256" key="5">
    <source>
        <dbReference type="PIRSR" id="PIRSR019543-2"/>
    </source>
</evidence>
<comment type="caution">
    <text evidence="8">The sequence shown here is derived from an EMBL/GenBank/DDBJ whole genome shotgun (WGS) entry which is preliminary data.</text>
</comment>
<reference evidence="8 9" key="1">
    <citation type="submission" date="2018-11" db="EMBL/GenBank/DDBJ databases">
        <title>Whole genome sequence of Streptomyces paromomycinus NBRC 15454(T).</title>
        <authorList>
            <person name="Komaki H."/>
            <person name="Tamura T."/>
        </authorList>
    </citation>
    <scope>NUCLEOTIDE SEQUENCE [LARGE SCALE GENOMIC DNA]</scope>
    <source>
        <strain evidence="8 9">NBRC 15454</strain>
    </source>
</reference>
<name>A0A401VV92_STREY</name>
<dbReference type="InterPro" id="IPR042098">
    <property type="entry name" value="TauD-like_sf"/>
</dbReference>
<evidence type="ECO:0000256" key="3">
    <source>
        <dbReference type="ARBA" id="ARBA00023002"/>
    </source>
</evidence>